<dbReference type="AlphaFoldDB" id="X0SZJ9"/>
<comment type="caution">
    <text evidence="1">The sequence shown here is derived from an EMBL/GenBank/DDBJ whole genome shotgun (WGS) entry which is preliminary data.</text>
</comment>
<dbReference type="EMBL" id="BARS01015021">
    <property type="protein sequence ID" value="GAF86623.1"/>
    <property type="molecule type" value="Genomic_DNA"/>
</dbReference>
<feature type="non-terminal residue" evidence="1">
    <location>
        <position position="38"/>
    </location>
</feature>
<sequence length="38" mass="4031">MGKNLMFSGRPVFPLVTSPDVDFSTGETDGHTTGFGDL</sequence>
<protein>
    <submittedName>
        <fullName evidence="1">Uncharacterized protein</fullName>
    </submittedName>
</protein>
<reference evidence="1" key="1">
    <citation type="journal article" date="2014" name="Front. Microbiol.">
        <title>High frequency of phylogenetically diverse reductive dehalogenase-homologous genes in deep subseafloor sedimentary metagenomes.</title>
        <authorList>
            <person name="Kawai M."/>
            <person name="Futagami T."/>
            <person name="Toyoda A."/>
            <person name="Takaki Y."/>
            <person name="Nishi S."/>
            <person name="Hori S."/>
            <person name="Arai W."/>
            <person name="Tsubouchi T."/>
            <person name="Morono Y."/>
            <person name="Uchiyama I."/>
            <person name="Ito T."/>
            <person name="Fujiyama A."/>
            <person name="Inagaki F."/>
            <person name="Takami H."/>
        </authorList>
    </citation>
    <scope>NUCLEOTIDE SEQUENCE</scope>
    <source>
        <strain evidence="1">Expedition CK06-06</strain>
    </source>
</reference>
<evidence type="ECO:0000313" key="1">
    <source>
        <dbReference type="EMBL" id="GAF86623.1"/>
    </source>
</evidence>
<organism evidence="1">
    <name type="scientific">marine sediment metagenome</name>
    <dbReference type="NCBI Taxonomy" id="412755"/>
    <lineage>
        <taxon>unclassified sequences</taxon>
        <taxon>metagenomes</taxon>
        <taxon>ecological metagenomes</taxon>
    </lineage>
</organism>
<accession>X0SZJ9</accession>
<name>X0SZJ9_9ZZZZ</name>
<proteinExistence type="predicted"/>
<gene>
    <name evidence="1" type="ORF">S01H1_24940</name>
</gene>